<accession>A0A553QG82</accession>
<comment type="caution">
    <text evidence="3">The sequence shown here is derived from an EMBL/GenBank/DDBJ whole genome shotgun (WGS) entry which is preliminary data.</text>
</comment>
<name>A0A553QG82_9TELE</name>
<feature type="transmembrane region" description="Helical" evidence="1">
    <location>
        <begin position="41"/>
        <end position="63"/>
    </location>
</feature>
<evidence type="ECO:0000256" key="2">
    <source>
        <dbReference type="SAM" id="SignalP"/>
    </source>
</evidence>
<sequence length="69" mass="7728">MSARSLCFVAFCISLFLSTEAQSGETNSNLRPYDVLLKQNLVLFLSVLSTLVVIMIGMAVCVYKPLRRR</sequence>
<dbReference type="AlphaFoldDB" id="A0A553QG82"/>
<evidence type="ECO:0000313" key="3">
    <source>
        <dbReference type="EMBL" id="TRY88929.1"/>
    </source>
</evidence>
<dbReference type="OrthoDB" id="8887570at2759"/>
<dbReference type="Proteomes" id="UP000316079">
    <property type="component" value="Unassembled WGS sequence"/>
</dbReference>
<protein>
    <submittedName>
        <fullName evidence="3">Uncharacterized protein</fullName>
    </submittedName>
</protein>
<keyword evidence="2" id="KW-0732">Signal</keyword>
<keyword evidence="4" id="KW-1185">Reference proteome</keyword>
<keyword evidence="1" id="KW-1133">Transmembrane helix</keyword>
<proteinExistence type="predicted"/>
<evidence type="ECO:0000256" key="1">
    <source>
        <dbReference type="SAM" id="Phobius"/>
    </source>
</evidence>
<evidence type="ECO:0000313" key="4">
    <source>
        <dbReference type="Proteomes" id="UP000316079"/>
    </source>
</evidence>
<reference evidence="3 4" key="1">
    <citation type="journal article" date="2019" name="Sci. Data">
        <title>Hybrid genome assembly and annotation of Danionella translucida.</title>
        <authorList>
            <person name="Kadobianskyi M."/>
            <person name="Schulze L."/>
            <person name="Schuelke M."/>
            <person name="Judkewitz B."/>
        </authorList>
    </citation>
    <scope>NUCLEOTIDE SEQUENCE [LARGE SCALE GENOMIC DNA]</scope>
    <source>
        <strain evidence="3 4">Bolton</strain>
    </source>
</reference>
<dbReference type="EMBL" id="SRMA01026013">
    <property type="protein sequence ID" value="TRY88929.1"/>
    <property type="molecule type" value="Genomic_DNA"/>
</dbReference>
<keyword evidence="1" id="KW-0472">Membrane</keyword>
<feature type="chain" id="PRO_5022209904" evidence="2">
    <location>
        <begin position="22"/>
        <end position="69"/>
    </location>
</feature>
<organism evidence="3 4">
    <name type="scientific">Danionella cerebrum</name>
    <dbReference type="NCBI Taxonomy" id="2873325"/>
    <lineage>
        <taxon>Eukaryota</taxon>
        <taxon>Metazoa</taxon>
        <taxon>Chordata</taxon>
        <taxon>Craniata</taxon>
        <taxon>Vertebrata</taxon>
        <taxon>Euteleostomi</taxon>
        <taxon>Actinopterygii</taxon>
        <taxon>Neopterygii</taxon>
        <taxon>Teleostei</taxon>
        <taxon>Ostariophysi</taxon>
        <taxon>Cypriniformes</taxon>
        <taxon>Danionidae</taxon>
        <taxon>Danioninae</taxon>
        <taxon>Danionella</taxon>
    </lineage>
</organism>
<keyword evidence="1" id="KW-0812">Transmembrane</keyword>
<feature type="signal peptide" evidence="2">
    <location>
        <begin position="1"/>
        <end position="21"/>
    </location>
</feature>
<gene>
    <name evidence="3" type="ORF">DNTS_008502</name>
</gene>